<dbReference type="PANTHER" id="PTHR41795">
    <property type="entry name" value="EXOPOLYSACCHARIDE SYNTHESIS PROTEIN"/>
    <property type="match status" value="1"/>
</dbReference>
<organism evidence="2 3">
    <name type="scientific">Terrihabitans rhizophilus</name>
    <dbReference type="NCBI Taxonomy" id="3092662"/>
    <lineage>
        <taxon>Bacteria</taxon>
        <taxon>Pseudomonadati</taxon>
        <taxon>Pseudomonadota</taxon>
        <taxon>Alphaproteobacteria</taxon>
        <taxon>Hyphomicrobiales</taxon>
        <taxon>Terrihabitans</taxon>
    </lineage>
</organism>
<dbReference type="Proteomes" id="UP001274321">
    <property type="component" value="Unassembled WGS sequence"/>
</dbReference>
<dbReference type="EMBL" id="JAXAFJ010000006">
    <property type="protein sequence ID" value="MDX6806719.1"/>
    <property type="molecule type" value="Genomic_DNA"/>
</dbReference>
<name>A0ABU4RPF0_9HYPH</name>
<evidence type="ECO:0000256" key="1">
    <source>
        <dbReference type="SAM" id="Phobius"/>
    </source>
</evidence>
<gene>
    <name evidence="2" type="ORF">SCD90_11650</name>
</gene>
<dbReference type="Pfam" id="PF06055">
    <property type="entry name" value="ExoD"/>
    <property type="match status" value="1"/>
</dbReference>
<proteinExistence type="predicted"/>
<comment type="caution">
    <text evidence="2">The sequence shown here is derived from an EMBL/GenBank/DDBJ whole genome shotgun (WGS) entry which is preliminary data.</text>
</comment>
<dbReference type="PANTHER" id="PTHR41795:SF1">
    <property type="entry name" value="EXOPOLYSACCHARIDE SYNTHESIS PROTEIN"/>
    <property type="match status" value="1"/>
</dbReference>
<keyword evidence="1" id="KW-0812">Transmembrane</keyword>
<sequence length="207" mass="22187">MNAAVHHDEERVTDVLRRVAAGDPDDLVTVRSLFEAFGERSFGFLLLIFSLPNCVPAPPGLGSILGLPVLMIAAQMVLGWPTPWLPRRVLDKKMRRETLQKVLSMAEPKLRRVERLCRPRGNLVSSTTAERLIGLFIMLLSLCVLLPFPLTNMVPAMATVVISVALIEKDSVVLGLGVAIGLGGIAITASVLAALAGAIWAAFGLAS</sequence>
<feature type="transmembrane region" description="Helical" evidence="1">
    <location>
        <begin position="171"/>
        <end position="203"/>
    </location>
</feature>
<keyword evidence="1" id="KW-1133">Transmembrane helix</keyword>
<evidence type="ECO:0000313" key="2">
    <source>
        <dbReference type="EMBL" id="MDX6806719.1"/>
    </source>
</evidence>
<keyword evidence="1" id="KW-0472">Membrane</keyword>
<dbReference type="InterPro" id="IPR010331">
    <property type="entry name" value="ExoD"/>
</dbReference>
<protein>
    <submittedName>
        <fullName evidence="2">Exopolysaccharide biosynthesis protein</fullName>
    </submittedName>
</protein>
<feature type="transmembrane region" description="Helical" evidence="1">
    <location>
        <begin position="132"/>
        <end position="151"/>
    </location>
</feature>
<accession>A0ABU4RPF0</accession>
<dbReference type="PIRSF" id="PIRSF033239">
    <property type="entry name" value="ExoD"/>
    <property type="match status" value="1"/>
</dbReference>
<evidence type="ECO:0000313" key="3">
    <source>
        <dbReference type="Proteomes" id="UP001274321"/>
    </source>
</evidence>
<reference evidence="2 3" key="1">
    <citation type="submission" date="2023-11" db="EMBL/GenBank/DDBJ databases">
        <authorList>
            <person name="Bao R."/>
        </authorList>
    </citation>
    <scope>NUCLEOTIDE SEQUENCE [LARGE SCALE GENOMIC DNA]</scope>
    <source>
        <strain evidence="2 3">PJ23</strain>
    </source>
</reference>
<dbReference type="RefSeq" id="WP_319844841.1">
    <property type="nucleotide sequence ID" value="NZ_JAXAFJ010000006.1"/>
</dbReference>
<feature type="transmembrane region" description="Helical" evidence="1">
    <location>
        <begin position="64"/>
        <end position="86"/>
    </location>
</feature>
<keyword evidence="3" id="KW-1185">Reference proteome</keyword>